<keyword evidence="6" id="KW-0472">Membrane</keyword>
<dbReference type="EMBL" id="JBJXBP010000001">
    <property type="protein sequence ID" value="KAL3849269.1"/>
    <property type="molecule type" value="Genomic_DNA"/>
</dbReference>
<evidence type="ECO:0000313" key="9">
    <source>
        <dbReference type="EMBL" id="KAL3849269.1"/>
    </source>
</evidence>
<feature type="domain" description="Trichome birefringence-like C-terminal" evidence="7">
    <location>
        <begin position="121"/>
        <end position="402"/>
    </location>
</feature>
<evidence type="ECO:0000256" key="4">
    <source>
        <dbReference type="ARBA" id="ARBA00022968"/>
    </source>
</evidence>
<accession>A0ABD3UIB9</accession>
<dbReference type="AlphaFoldDB" id="A0ABD3UIB9"/>
<comment type="similarity">
    <text evidence="2">Belongs to the PC-esterase family. TBL subfamily.</text>
</comment>
<evidence type="ECO:0000256" key="2">
    <source>
        <dbReference type="ARBA" id="ARBA00007727"/>
    </source>
</evidence>
<evidence type="ECO:0000259" key="8">
    <source>
        <dbReference type="Pfam" id="PF14416"/>
    </source>
</evidence>
<evidence type="ECO:0000256" key="1">
    <source>
        <dbReference type="ARBA" id="ARBA00004167"/>
    </source>
</evidence>
<comment type="subcellular location">
    <subcellularLocation>
        <location evidence="1">Membrane</location>
        <topology evidence="1">Single-pass membrane protein</topology>
    </subcellularLocation>
</comment>
<sequence length="412" mass="48198">MKTRNHRRMHLLFRLALVSILVLGATRVILDNLKNNLLWPGLIKSRNHKYSVKVPIDVSLDEIVEDDCNVFEGKWVWDNKSYPLYKEESCPFLVKQTTCLKNGRPDSFYQNWRWQPNACNLPRFDGLKLMEILRDKRMMFVGDSIQRGMFESMVCLVQSSIPPDVKRSLGRIPPRKVFKVEEFNVTIEYYWAPFIIESISDHATNHTVHKRMVKLDSVAKHSKEWDGADILIFESYVWWMYKPTINATYGSPDKIQEYNVTTAYRLAMETWANWIESKTRAQKIFFATMSPTHLWSWEWKPGSDGNCFNETGPFEGSYWGTGSNLDIMRIVKDVLGQLKVKVMLLNITQLSEYRKDGHTSIFGERKGKLLSKEQRSDPKNFADCIHWCLPGVPDTWNEILYALLLQDYRSTR</sequence>
<dbReference type="Pfam" id="PF14416">
    <property type="entry name" value="PMR5N"/>
    <property type="match status" value="1"/>
</dbReference>
<name>A0ABD3UIB9_9LAMI</name>
<evidence type="ECO:0000256" key="5">
    <source>
        <dbReference type="ARBA" id="ARBA00022989"/>
    </source>
</evidence>
<dbReference type="Proteomes" id="UP001634393">
    <property type="component" value="Unassembled WGS sequence"/>
</dbReference>
<protein>
    <recommendedName>
        <fullName evidence="11">Trichome birefringence-like N-terminal domain-containing protein</fullName>
    </recommendedName>
</protein>
<keyword evidence="4" id="KW-0735">Signal-anchor</keyword>
<keyword evidence="10" id="KW-1185">Reference proteome</keyword>
<dbReference type="Pfam" id="PF13839">
    <property type="entry name" value="PC-Esterase"/>
    <property type="match status" value="1"/>
</dbReference>
<evidence type="ECO:0000256" key="6">
    <source>
        <dbReference type="ARBA" id="ARBA00023136"/>
    </source>
</evidence>
<feature type="domain" description="Trichome birefringence-like N-terminal" evidence="8">
    <location>
        <begin position="67"/>
        <end position="120"/>
    </location>
</feature>
<dbReference type="InterPro" id="IPR026057">
    <property type="entry name" value="TBL_C"/>
</dbReference>
<dbReference type="InterPro" id="IPR025846">
    <property type="entry name" value="TBL_N"/>
</dbReference>
<dbReference type="InterPro" id="IPR029962">
    <property type="entry name" value="TBL"/>
</dbReference>
<dbReference type="PANTHER" id="PTHR32285:SF217">
    <property type="entry name" value="PROTEIN TRICHOME BIREFRINGENCE-LIKE 31"/>
    <property type="match status" value="1"/>
</dbReference>
<evidence type="ECO:0000256" key="3">
    <source>
        <dbReference type="ARBA" id="ARBA00022692"/>
    </source>
</evidence>
<keyword evidence="5" id="KW-1133">Transmembrane helix</keyword>
<reference evidence="9 10" key="1">
    <citation type="submission" date="2024-12" db="EMBL/GenBank/DDBJ databases">
        <title>The unique morphological basis and parallel evolutionary history of personate flowers in Penstemon.</title>
        <authorList>
            <person name="Depatie T.H."/>
            <person name="Wessinger C.A."/>
        </authorList>
    </citation>
    <scope>NUCLEOTIDE SEQUENCE [LARGE SCALE GENOMIC DNA]</scope>
    <source>
        <strain evidence="9">WTNN_2</strain>
        <tissue evidence="9">Leaf</tissue>
    </source>
</reference>
<organism evidence="9 10">
    <name type="scientific">Penstemon smallii</name>
    <dbReference type="NCBI Taxonomy" id="265156"/>
    <lineage>
        <taxon>Eukaryota</taxon>
        <taxon>Viridiplantae</taxon>
        <taxon>Streptophyta</taxon>
        <taxon>Embryophyta</taxon>
        <taxon>Tracheophyta</taxon>
        <taxon>Spermatophyta</taxon>
        <taxon>Magnoliopsida</taxon>
        <taxon>eudicotyledons</taxon>
        <taxon>Gunneridae</taxon>
        <taxon>Pentapetalae</taxon>
        <taxon>asterids</taxon>
        <taxon>lamiids</taxon>
        <taxon>Lamiales</taxon>
        <taxon>Plantaginaceae</taxon>
        <taxon>Cheloneae</taxon>
        <taxon>Penstemon</taxon>
    </lineage>
</organism>
<proteinExistence type="inferred from homology"/>
<dbReference type="PANTHER" id="PTHR32285">
    <property type="entry name" value="PROTEIN TRICHOME BIREFRINGENCE-LIKE 9-RELATED"/>
    <property type="match status" value="1"/>
</dbReference>
<dbReference type="GO" id="GO:0016020">
    <property type="term" value="C:membrane"/>
    <property type="evidence" value="ECO:0007669"/>
    <property type="project" value="UniProtKB-SubCell"/>
</dbReference>
<keyword evidence="3" id="KW-0812">Transmembrane</keyword>
<evidence type="ECO:0000259" key="7">
    <source>
        <dbReference type="Pfam" id="PF13839"/>
    </source>
</evidence>
<gene>
    <name evidence="9" type="ORF">ACJIZ3_011151</name>
</gene>
<evidence type="ECO:0000313" key="10">
    <source>
        <dbReference type="Proteomes" id="UP001634393"/>
    </source>
</evidence>
<evidence type="ECO:0008006" key="11">
    <source>
        <dbReference type="Google" id="ProtNLM"/>
    </source>
</evidence>
<comment type="caution">
    <text evidence="9">The sequence shown here is derived from an EMBL/GenBank/DDBJ whole genome shotgun (WGS) entry which is preliminary data.</text>
</comment>